<name>A0A6P5YED4_DURZI</name>
<dbReference type="GO" id="GO:0016491">
    <property type="term" value="F:oxidoreductase activity"/>
    <property type="evidence" value="ECO:0007669"/>
    <property type="project" value="InterPro"/>
</dbReference>
<dbReference type="GO" id="GO:0009073">
    <property type="term" value="P:aromatic amino acid family biosynthetic process"/>
    <property type="evidence" value="ECO:0007669"/>
    <property type="project" value="InterPro"/>
</dbReference>
<dbReference type="PANTHER" id="PTHR33563">
    <property type="match status" value="1"/>
</dbReference>
<organism evidence="2 3">
    <name type="scientific">Durio zibethinus</name>
    <name type="common">Durian</name>
    <dbReference type="NCBI Taxonomy" id="66656"/>
    <lineage>
        <taxon>Eukaryota</taxon>
        <taxon>Viridiplantae</taxon>
        <taxon>Streptophyta</taxon>
        <taxon>Embryophyta</taxon>
        <taxon>Tracheophyta</taxon>
        <taxon>Spermatophyta</taxon>
        <taxon>Magnoliopsida</taxon>
        <taxon>eudicotyledons</taxon>
        <taxon>Gunneridae</taxon>
        <taxon>Pentapetalae</taxon>
        <taxon>rosids</taxon>
        <taxon>malvids</taxon>
        <taxon>Malvales</taxon>
        <taxon>Malvaceae</taxon>
        <taxon>Helicteroideae</taxon>
        <taxon>Durio</taxon>
    </lineage>
</organism>
<keyword evidence="2" id="KW-1185">Reference proteome</keyword>
<evidence type="ECO:0000313" key="3">
    <source>
        <dbReference type="RefSeq" id="XP_022738396.1"/>
    </source>
</evidence>
<dbReference type="OrthoDB" id="1928023at2759"/>
<dbReference type="KEGG" id="dzi:111291081"/>
<feature type="chain" id="PRO_5028026596" evidence="1">
    <location>
        <begin position="19"/>
        <end position="313"/>
    </location>
</feature>
<dbReference type="GeneID" id="111291081"/>
<gene>
    <name evidence="3" type="primary">LOC111291081</name>
</gene>
<dbReference type="GO" id="GO:0003856">
    <property type="term" value="F:3-dehydroquinate synthase activity"/>
    <property type="evidence" value="ECO:0007669"/>
    <property type="project" value="InterPro"/>
</dbReference>
<feature type="signal peptide" evidence="1">
    <location>
        <begin position="1"/>
        <end position="18"/>
    </location>
</feature>
<dbReference type="Proteomes" id="UP000515121">
    <property type="component" value="Unplaced"/>
</dbReference>
<accession>A0A6P5YED4</accession>
<dbReference type="PANTHER" id="PTHR33563:SF9">
    <property type="entry name" value="USPA DOMAIN-CONTAINING PROTEIN"/>
    <property type="match status" value="1"/>
</dbReference>
<evidence type="ECO:0000256" key="1">
    <source>
        <dbReference type="SAM" id="SignalP"/>
    </source>
</evidence>
<dbReference type="InterPro" id="IPR002812">
    <property type="entry name" value="DHQS"/>
</dbReference>
<dbReference type="AlphaFoldDB" id="A0A6P5YED4"/>
<protein>
    <submittedName>
        <fullName evidence="3">Uncharacterized protein LOC111291081</fullName>
    </submittedName>
</protein>
<evidence type="ECO:0000313" key="2">
    <source>
        <dbReference type="Proteomes" id="UP000515121"/>
    </source>
</evidence>
<proteinExistence type="predicted"/>
<dbReference type="RefSeq" id="XP_022738396.1">
    <property type="nucleotide sequence ID" value="XM_022882661.1"/>
</dbReference>
<sequence length="313" mass="36084">MSNVQSLNSLFLLSMVLMFSFQTNRKAYKRKTMAFRKSLSFGHFFINASLKQIRGSKIRTLRELIADMVHFIKFRGKRSYPSPPRFMGTNNGSELANVLSSPGSVNVPKHAVIVMDGLKEFTTELLEWVLKNIIATGHTVTLLGFMPWLNIPLSSKTWQDVWMLEFEHLSLIKEKNEWKNDAKYVKLQAVLDLCQKHGVVPQKEVVMGYPLPLLVVERIISFRATWVVFDRNRDLRKNMPYFAKKIPGNLVMVNEEGHMDLIKGRPMIDNGDHTPCDSPAPLAPTPIVIYSEPLRRILEEQELEKDDNYEFFL</sequence>
<reference evidence="3" key="1">
    <citation type="submission" date="2025-08" db="UniProtKB">
        <authorList>
            <consortium name="RefSeq"/>
        </authorList>
    </citation>
    <scope>IDENTIFICATION</scope>
    <source>
        <tissue evidence="3">Fruit stalk</tissue>
    </source>
</reference>
<keyword evidence="1" id="KW-0732">Signal</keyword>